<dbReference type="PANTHER" id="PTHR43032:SF4">
    <property type="entry name" value="OXIDOREDUCTASE MOLYBDOPTERIN-BINDING DOMAIN-CONTAINING PROTEIN"/>
    <property type="match status" value="1"/>
</dbReference>
<dbReference type="SUPFAM" id="SSF56524">
    <property type="entry name" value="Oxidoreductase molybdopterin-binding domain"/>
    <property type="match status" value="1"/>
</dbReference>
<dbReference type="Gene3D" id="3.90.420.10">
    <property type="entry name" value="Oxidoreductase, molybdopterin-binding domain"/>
    <property type="match status" value="1"/>
</dbReference>
<dbReference type="InterPro" id="IPR036374">
    <property type="entry name" value="OxRdtase_Mopterin-bd_sf"/>
</dbReference>
<reference evidence="2" key="1">
    <citation type="submission" date="2008-03" db="EMBL/GenBank/DDBJ databases">
        <title>Complete sequence of Thermoproteus neutrophilus V24Sta.</title>
        <authorList>
            <consortium name="US DOE Joint Genome Institute"/>
            <person name="Copeland A."/>
            <person name="Lucas S."/>
            <person name="Lapidus A."/>
            <person name="Glavina del Rio T."/>
            <person name="Dalin E."/>
            <person name="Tice H."/>
            <person name="Bruce D."/>
            <person name="Goodwin L."/>
            <person name="Pitluck S."/>
            <person name="Sims D."/>
            <person name="Brettin T."/>
            <person name="Detter J.C."/>
            <person name="Han C."/>
            <person name="Kuske C.R."/>
            <person name="Schmutz J."/>
            <person name="Larimer F."/>
            <person name="Land M."/>
            <person name="Hauser L."/>
            <person name="Kyrpides N."/>
            <person name="Mikhailova N."/>
            <person name="Biddle J.F."/>
            <person name="Zhang Z."/>
            <person name="Fitz-Gibbon S.T."/>
            <person name="Lowe T.M."/>
            <person name="Saltikov C."/>
            <person name="House C.H."/>
            <person name="Richardson P."/>
        </authorList>
    </citation>
    <scope>NUCLEOTIDE SEQUENCE [LARGE SCALE GENOMIC DNA]</scope>
    <source>
        <strain evidence="2">V24Sta</strain>
    </source>
</reference>
<dbReference type="PANTHER" id="PTHR43032">
    <property type="entry name" value="PROTEIN-METHIONINE-SULFOXIDE REDUCTASE"/>
    <property type="match status" value="1"/>
</dbReference>
<sequence length="202" mass="23063">MCKEIRLDLPWPPNQTRARRFVVYDVFDPPDIPPEKHVIRIYGAVEKPLEVPLTKLMENCVELVAPFHCVTGWSIESVRWRGAPLKPLLEEARPYGQYALAWGADGYSASLPLDALMEETTIVAWALNGEPLPKKHGAPARLVVPTRYAWKSVKYFAAVEVLTEPVPGYWEMQGYSLNADPWREERFDFGRPVMRGRRVSIS</sequence>
<dbReference type="OrthoDB" id="24039at2157"/>
<dbReference type="HOGENOM" id="CLU_094953_0_0_2"/>
<gene>
    <name evidence="2" type="ordered locus">Tneu_0309</name>
</gene>
<dbReference type="InterPro" id="IPR000572">
    <property type="entry name" value="OxRdtase_Mopterin-bd_dom"/>
</dbReference>
<dbReference type="RefSeq" id="WP_012349681.1">
    <property type="nucleotide sequence ID" value="NC_010525.1"/>
</dbReference>
<dbReference type="Proteomes" id="UP000001694">
    <property type="component" value="Chromosome"/>
</dbReference>
<dbReference type="eggNOG" id="arCOG00264">
    <property type="taxonomic scope" value="Archaea"/>
</dbReference>
<evidence type="ECO:0000313" key="3">
    <source>
        <dbReference type="Proteomes" id="UP000001694"/>
    </source>
</evidence>
<dbReference type="GeneID" id="6166199"/>
<keyword evidence="3" id="KW-1185">Reference proteome</keyword>
<feature type="domain" description="Oxidoreductase molybdopterin-binding" evidence="1">
    <location>
        <begin position="30"/>
        <end position="170"/>
    </location>
</feature>
<dbReference type="Pfam" id="PF00174">
    <property type="entry name" value="Oxidored_molyb"/>
    <property type="match status" value="1"/>
</dbReference>
<evidence type="ECO:0000313" key="2">
    <source>
        <dbReference type="EMBL" id="ACB39260.1"/>
    </source>
</evidence>
<dbReference type="KEGG" id="tne:Tneu_0309"/>
<protein>
    <submittedName>
        <fullName evidence="2">Oxidoreductase molybdopterin binding</fullName>
    </submittedName>
</protein>
<accession>B1YBC9</accession>
<organism evidence="2 3">
    <name type="scientific">Pyrobaculum neutrophilum (strain DSM 2338 / JCM 9278 / NBRC 100436 / V24Sta)</name>
    <name type="common">Thermoproteus neutrophilus</name>
    <dbReference type="NCBI Taxonomy" id="444157"/>
    <lineage>
        <taxon>Archaea</taxon>
        <taxon>Thermoproteota</taxon>
        <taxon>Thermoprotei</taxon>
        <taxon>Thermoproteales</taxon>
        <taxon>Thermoproteaceae</taxon>
        <taxon>Pyrobaculum</taxon>
    </lineage>
</organism>
<dbReference type="STRING" id="444157.Tneu_0309"/>
<evidence type="ECO:0000259" key="1">
    <source>
        <dbReference type="Pfam" id="PF00174"/>
    </source>
</evidence>
<name>B1YBC9_PYRNV</name>
<proteinExistence type="predicted"/>
<dbReference type="EMBL" id="CP001014">
    <property type="protein sequence ID" value="ACB39260.1"/>
    <property type="molecule type" value="Genomic_DNA"/>
</dbReference>
<dbReference type="AlphaFoldDB" id="B1YBC9"/>